<sequence>MPERFYGKGVHPLTRPAALRWVLLVGVAFALIGMHNLAATNPMHDVLRLEPVASASMPVADPSCCADHATAPGHDSGTGHDWLHLCLAVLGQIAGAVLMLLLVVGVTRWVRDRGLPRPAAVARAPDRPPGNGRTILTSVCVLRL</sequence>
<evidence type="ECO:0000256" key="1">
    <source>
        <dbReference type="SAM" id="Phobius"/>
    </source>
</evidence>
<proteinExistence type="predicted"/>
<reference evidence="2" key="1">
    <citation type="submission" date="2023-03" db="EMBL/GenBank/DDBJ databases">
        <title>Amycolatopsis taiwanensis NBRC 103393.</title>
        <authorList>
            <person name="Ichikawa N."/>
            <person name="Sato H."/>
            <person name="Tonouchi N."/>
        </authorList>
    </citation>
    <scope>NUCLEOTIDE SEQUENCE</scope>
    <source>
        <strain evidence="2">NBRC 103393</strain>
    </source>
</reference>
<name>A0A9W6VGL7_9PSEU</name>
<dbReference type="EMBL" id="BSTI01000028">
    <property type="protein sequence ID" value="GLY70943.1"/>
    <property type="molecule type" value="Genomic_DNA"/>
</dbReference>
<feature type="transmembrane region" description="Helical" evidence="1">
    <location>
        <begin position="82"/>
        <end position="107"/>
    </location>
</feature>
<accession>A0A9W6VGL7</accession>
<dbReference type="AlphaFoldDB" id="A0A9W6VGL7"/>
<keyword evidence="1" id="KW-0812">Transmembrane</keyword>
<evidence type="ECO:0000313" key="3">
    <source>
        <dbReference type="Proteomes" id="UP001165136"/>
    </source>
</evidence>
<keyword evidence="1" id="KW-1133">Transmembrane helix</keyword>
<dbReference type="Proteomes" id="UP001165136">
    <property type="component" value="Unassembled WGS sequence"/>
</dbReference>
<comment type="caution">
    <text evidence="2">The sequence shown here is derived from an EMBL/GenBank/DDBJ whole genome shotgun (WGS) entry which is preliminary data.</text>
</comment>
<organism evidence="2 3">
    <name type="scientific">Amycolatopsis taiwanensis</name>
    <dbReference type="NCBI Taxonomy" id="342230"/>
    <lineage>
        <taxon>Bacteria</taxon>
        <taxon>Bacillati</taxon>
        <taxon>Actinomycetota</taxon>
        <taxon>Actinomycetes</taxon>
        <taxon>Pseudonocardiales</taxon>
        <taxon>Pseudonocardiaceae</taxon>
        <taxon>Amycolatopsis</taxon>
    </lineage>
</organism>
<protein>
    <submittedName>
        <fullName evidence="2">Uncharacterized protein</fullName>
    </submittedName>
</protein>
<keyword evidence="1" id="KW-0472">Membrane</keyword>
<evidence type="ECO:0000313" key="2">
    <source>
        <dbReference type="EMBL" id="GLY70943.1"/>
    </source>
</evidence>
<keyword evidence="3" id="KW-1185">Reference proteome</keyword>
<feature type="transmembrane region" description="Helical" evidence="1">
    <location>
        <begin position="21"/>
        <end position="39"/>
    </location>
</feature>
<gene>
    <name evidence="2" type="ORF">Atai01_75620</name>
</gene>